<keyword evidence="2" id="KW-1185">Reference proteome</keyword>
<protein>
    <submittedName>
        <fullName evidence="1">Uncharacterized protein</fullName>
    </submittedName>
</protein>
<reference evidence="1" key="1">
    <citation type="journal article" date="2023" name="bioRxiv">
        <title>Improved chromosome-level genome assembly for marigold (Tagetes erecta).</title>
        <authorList>
            <person name="Jiang F."/>
            <person name="Yuan L."/>
            <person name="Wang S."/>
            <person name="Wang H."/>
            <person name="Xu D."/>
            <person name="Wang A."/>
            <person name="Fan W."/>
        </authorList>
    </citation>
    <scope>NUCLEOTIDE SEQUENCE</scope>
    <source>
        <strain evidence="1">WSJ</strain>
        <tissue evidence="1">Leaf</tissue>
    </source>
</reference>
<comment type="caution">
    <text evidence="1">The sequence shown here is derived from an EMBL/GenBank/DDBJ whole genome shotgun (WGS) entry which is preliminary data.</text>
</comment>
<sequence length="109" mass="12665">MGALAKDQPYIPPDRRIALKFKEVKKALKEWVKASKHHDDMEAYNLRSTIASIELAAESRVLSDLENQVRIDGMHRLRELDFQKRQDLKKADVNGPWMEMKNPNSFMAL</sequence>
<organism evidence="1 2">
    <name type="scientific">Tagetes erecta</name>
    <name type="common">African marigold</name>
    <dbReference type="NCBI Taxonomy" id="13708"/>
    <lineage>
        <taxon>Eukaryota</taxon>
        <taxon>Viridiplantae</taxon>
        <taxon>Streptophyta</taxon>
        <taxon>Embryophyta</taxon>
        <taxon>Tracheophyta</taxon>
        <taxon>Spermatophyta</taxon>
        <taxon>Magnoliopsida</taxon>
        <taxon>eudicotyledons</taxon>
        <taxon>Gunneridae</taxon>
        <taxon>Pentapetalae</taxon>
        <taxon>asterids</taxon>
        <taxon>campanulids</taxon>
        <taxon>Asterales</taxon>
        <taxon>Asteraceae</taxon>
        <taxon>Asteroideae</taxon>
        <taxon>Heliantheae alliance</taxon>
        <taxon>Tageteae</taxon>
        <taxon>Tagetes</taxon>
    </lineage>
</organism>
<dbReference type="EMBL" id="JAUHHV010000008">
    <property type="protein sequence ID" value="KAK1414822.1"/>
    <property type="molecule type" value="Genomic_DNA"/>
</dbReference>
<accession>A0AAD8K5W5</accession>
<evidence type="ECO:0000313" key="2">
    <source>
        <dbReference type="Proteomes" id="UP001229421"/>
    </source>
</evidence>
<proteinExistence type="predicted"/>
<name>A0AAD8K5W5_TARER</name>
<gene>
    <name evidence="1" type="ORF">QVD17_30581</name>
</gene>
<evidence type="ECO:0000313" key="1">
    <source>
        <dbReference type="EMBL" id="KAK1414822.1"/>
    </source>
</evidence>
<dbReference type="AlphaFoldDB" id="A0AAD8K5W5"/>
<dbReference type="Proteomes" id="UP001229421">
    <property type="component" value="Unassembled WGS sequence"/>
</dbReference>